<comment type="similarity">
    <text evidence="2">Belongs to the ATP-dependent AMP-binding enzyme family.</text>
</comment>
<dbReference type="InterPro" id="IPR020845">
    <property type="entry name" value="AMP-binding_CS"/>
</dbReference>
<organism evidence="6 7">
    <name type="scientific">Ignelater luminosus</name>
    <name type="common">Cucubano</name>
    <name type="synonym">Pyrophorus luminosus</name>
    <dbReference type="NCBI Taxonomy" id="2038154"/>
    <lineage>
        <taxon>Eukaryota</taxon>
        <taxon>Metazoa</taxon>
        <taxon>Ecdysozoa</taxon>
        <taxon>Arthropoda</taxon>
        <taxon>Hexapoda</taxon>
        <taxon>Insecta</taxon>
        <taxon>Pterygota</taxon>
        <taxon>Neoptera</taxon>
        <taxon>Endopterygota</taxon>
        <taxon>Coleoptera</taxon>
        <taxon>Polyphaga</taxon>
        <taxon>Elateriformia</taxon>
        <taxon>Elateroidea</taxon>
        <taxon>Elateridae</taxon>
        <taxon>Agrypninae</taxon>
        <taxon>Pyrophorini</taxon>
        <taxon>Ignelater</taxon>
    </lineage>
</organism>
<reference evidence="6" key="1">
    <citation type="submission" date="2019-08" db="EMBL/GenBank/DDBJ databases">
        <title>The genome of the North American firefly Photinus pyralis.</title>
        <authorList>
            <consortium name="Photinus pyralis genome working group"/>
            <person name="Fallon T.R."/>
            <person name="Sander Lower S.E."/>
            <person name="Weng J.-K."/>
        </authorList>
    </citation>
    <scope>NUCLEOTIDE SEQUENCE</scope>
    <source>
        <strain evidence="6">TRF0915ILg1</strain>
        <tissue evidence="6">Whole body</tissue>
    </source>
</reference>
<dbReference type="PANTHER" id="PTHR24096">
    <property type="entry name" value="LONG-CHAIN-FATTY-ACID--COA LIGASE"/>
    <property type="match status" value="1"/>
</dbReference>
<dbReference type="InterPro" id="IPR042099">
    <property type="entry name" value="ANL_N_sf"/>
</dbReference>
<keyword evidence="7" id="KW-1185">Reference proteome</keyword>
<feature type="domain" description="AMP-dependent synthetase/ligase" evidence="5">
    <location>
        <begin position="42"/>
        <end position="382"/>
    </location>
</feature>
<comment type="subcellular location">
    <subcellularLocation>
        <location evidence="1">Peroxisome</location>
    </subcellularLocation>
</comment>
<accession>A0A8K0CZU4</accession>
<dbReference type="GO" id="GO:0005777">
    <property type="term" value="C:peroxisome"/>
    <property type="evidence" value="ECO:0007669"/>
    <property type="project" value="UniProtKB-SubCell"/>
</dbReference>
<dbReference type="GO" id="GO:0016405">
    <property type="term" value="F:CoA-ligase activity"/>
    <property type="evidence" value="ECO:0007669"/>
    <property type="project" value="TreeGrafter"/>
</dbReference>
<protein>
    <recommendedName>
        <fullName evidence="5">AMP-dependent synthetase/ligase domain-containing protein</fullName>
    </recommendedName>
</protein>
<gene>
    <name evidence="6" type="ORF">ILUMI_11596</name>
</gene>
<dbReference type="Gene3D" id="3.40.50.12780">
    <property type="entry name" value="N-terminal domain of ligase-like"/>
    <property type="match status" value="1"/>
</dbReference>
<dbReference type="SUPFAM" id="SSF56801">
    <property type="entry name" value="Acetyl-CoA synthetase-like"/>
    <property type="match status" value="1"/>
</dbReference>
<dbReference type="Pfam" id="PF00501">
    <property type="entry name" value="AMP-binding"/>
    <property type="match status" value="1"/>
</dbReference>
<evidence type="ECO:0000256" key="2">
    <source>
        <dbReference type="ARBA" id="ARBA00006432"/>
    </source>
</evidence>
<evidence type="ECO:0000256" key="3">
    <source>
        <dbReference type="ARBA" id="ARBA00022598"/>
    </source>
</evidence>
<dbReference type="AlphaFoldDB" id="A0A8K0CZU4"/>
<keyword evidence="3" id="KW-0436">Ligase</keyword>
<dbReference type="Proteomes" id="UP000801492">
    <property type="component" value="Unassembled WGS sequence"/>
</dbReference>
<comment type="caution">
    <text evidence="6">The sequence shown here is derived from an EMBL/GenBank/DDBJ whole genome shotgun (WGS) entry which is preliminary data.</text>
</comment>
<dbReference type="OrthoDB" id="10253869at2759"/>
<evidence type="ECO:0000259" key="5">
    <source>
        <dbReference type="Pfam" id="PF00501"/>
    </source>
</evidence>
<dbReference type="PANTHER" id="PTHR24096:SF149">
    <property type="entry name" value="AMP-BINDING DOMAIN-CONTAINING PROTEIN-RELATED"/>
    <property type="match status" value="1"/>
</dbReference>
<name>A0A8K0CZU4_IGNLU</name>
<dbReference type="EMBL" id="VTPC01006874">
    <property type="protein sequence ID" value="KAF2894576.1"/>
    <property type="molecule type" value="Genomic_DNA"/>
</dbReference>
<sequence>MEIGSCGTARNNEGIVSRSATDYIPDSRGLGCVVFEKILESVDYIAQVDGTTGEKETYESLLKRCIRTAIKMRSKGITSDHIITISSYNNFHNSVPYIATLLLGAKIACLDPDLNARDTTLLLSRIRPKMIFAEPDSLELLEDSVRQSEIETEIIIFGKSTVYEEFSTFLVPSPEETNFRPVPTVDINETAVIIFSSGTTGAPKGACFSHKAILSQVHHMWLRPGNTFSHDDLQSQVTFISLYWVPTAATFLNCIFSRRCRVIYPKFDIDTFWDLIERTRVELILLTPNHVQKLCTTGKPEKVNVSHVQQVIITGCSVSKEQILEMRHMFPGIDIINMYGTCEAGGYCMSFRPHIYLEEKRLLQRKPESCGRPRQGVSCKVLLY</sequence>
<evidence type="ECO:0000313" key="7">
    <source>
        <dbReference type="Proteomes" id="UP000801492"/>
    </source>
</evidence>
<evidence type="ECO:0000256" key="4">
    <source>
        <dbReference type="ARBA" id="ARBA00023140"/>
    </source>
</evidence>
<proteinExistence type="inferred from homology"/>
<dbReference type="InterPro" id="IPR000873">
    <property type="entry name" value="AMP-dep_synth/lig_dom"/>
</dbReference>
<dbReference type="PROSITE" id="PS00455">
    <property type="entry name" value="AMP_BINDING"/>
    <property type="match status" value="1"/>
</dbReference>
<evidence type="ECO:0000256" key="1">
    <source>
        <dbReference type="ARBA" id="ARBA00004275"/>
    </source>
</evidence>
<evidence type="ECO:0000313" key="6">
    <source>
        <dbReference type="EMBL" id="KAF2894576.1"/>
    </source>
</evidence>
<keyword evidence="4" id="KW-0576">Peroxisome</keyword>